<evidence type="ECO:0000313" key="4">
    <source>
        <dbReference type="Proteomes" id="UP000886653"/>
    </source>
</evidence>
<comment type="similarity">
    <text evidence="1">Belongs to the asaB hydroxylase/desaturase family.</text>
</comment>
<reference evidence="3" key="1">
    <citation type="submission" date="2013-11" db="EMBL/GenBank/DDBJ databases">
        <title>Genome sequence of the fusiform rust pathogen reveals effectors for host alternation and coevolution with pine.</title>
        <authorList>
            <consortium name="DOE Joint Genome Institute"/>
            <person name="Smith K."/>
            <person name="Pendleton A."/>
            <person name="Kubisiak T."/>
            <person name="Anderson C."/>
            <person name="Salamov A."/>
            <person name="Aerts A."/>
            <person name="Riley R."/>
            <person name="Clum A."/>
            <person name="Lindquist E."/>
            <person name="Ence D."/>
            <person name="Campbell M."/>
            <person name="Kronenberg Z."/>
            <person name="Feau N."/>
            <person name="Dhillon B."/>
            <person name="Hamelin R."/>
            <person name="Burleigh J."/>
            <person name="Smith J."/>
            <person name="Yandell M."/>
            <person name="Nelson C."/>
            <person name="Grigoriev I."/>
            <person name="Davis J."/>
        </authorList>
    </citation>
    <scope>NUCLEOTIDE SEQUENCE</scope>
    <source>
        <strain evidence="3">G11</strain>
    </source>
</reference>
<name>A0A9P6NF24_9BASI</name>
<protein>
    <submittedName>
        <fullName evidence="3">Uncharacterized protein</fullName>
    </submittedName>
</protein>
<evidence type="ECO:0000256" key="2">
    <source>
        <dbReference type="SAM" id="SignalP"/>
    </source>
</evidence>
<organism evidence="3 4">
    <name type="scientific">Cronartium quercuum f. sp. fusiforme G11</name>
    <dbReference type="NCBI Taxonomy" id="708437"/>
    <lineage>
        <taxon>Eukaryota</taxon>
        <taxon>Fungi</taxon>
        <taxon>Dikarya</taxon>
        <taxon>Basidiomycota</taxon>
        <taxon>Pucciniomycotina</taxon>
        <taxon>Pucciniomycetes</taxon>
        <taxon>Pucciniales</taxon>
        <taxon>Coleosporiaceae</taxon>
        <taxon>Cronartium</taxon>
    </lineage>
</organism>
<dbReference type="AlphaFoldDB" id="A0A9P6NF24"/>
<evidence type="ECO:0000256" key="1">
    <source>
        <dbReference type="ARBA" id="ARBA00023604"/>
    </source>
</evidence>
<dbReference type="EMBL" id="MU167332">
    <property type="protein sequence ID" value="KAG0142969.1"/>
    <property type="molecule type" value="Genomic_DNA"/>
</dbReference>
<dbReference type="PANTHER" id="PTHR34598">
    <property type="entry name" value="BLL6449 PROTEIN"/>
    <property type="match status" value="1"/>
</dbReference>
<dbReference type="GO" id="GO:0016491">
    <property type="term" value="F:oxidoreductase activity"/>
    <property type="evidence" value="ECO:0007669"/>
    <property type="project" value="InterPro"/>
</dbReference>
<proteinExistence type="inferred from homology"/>
<dbReference type="PANTHER" id="PTHR34598:SF3">
    <property type="entry name" value="OXIDOREDUCTASE AN1597"/>
    <property type="match status" value="1"/>
</dbReference>
<sequence>MNVLIMGPPLMATLCLSSLSSLICAVIGHGLLPISNPMTTPTTPSFVTKSAREEFVTRKNVVSPSFPVSSPQALSFSPTLQGFSGYETAELAHTTTTKPMDSLALARHDKVACANGKLDYPVPVNHEGTLAGDVEAMLCYKLPERDLVYLQFYDTRSGIDFLHEAYDFQKVLIHDLRTTKKSPTLEEDGFDWVSSQMFNHWWLKFVSPFSKSWFVEWLCQDAQHIVKQMTGADATVAYQPVTRFGESVTWVHTDFTEVHLEQLMKLQNSPFNPSFGEEAKKFSKLVKDGKRFAIFTVWMPLDLVEDDPLAVCSLKSIDIEKDSFDKDFDDNISVRFWEHRKNHKWFYIKDQLPGEALVFMQHDSRLGSRFSVPHASFKHPKAKEGAPQRRSFDVRIFAAFDQDQEEFNFKSNSNSIKSQVKI</sequence>
<feature type="chain" id="PRO_5040475577" evidence="2">
    <location>
        <begin position="26"/>
        <end position="422"/>
    </location>
</feature>
<gene>
    <name evidence="3" type="ORF">CROQUDRAFT_717407</name>
</gene>
<feature type="signal peptide" evidence="2">
    <location>
        <begin position="1"/>
        <end position="25"/>
    </location>
</feature>
<dbReference type="NCBIfam" id="NF041278">
    <property type="entry name" value="CmcJ_NvfI_EfuI"/>
    <property type="match status" value="1"/>
</dbReference>
<evidence type="ECO:0000313" key="3">
    <source>
        <dbReference type="EMBL" id="KAG0142969.1"/>
    </source>
</evidence>
<dbReference type="OrthoDB" id="412788at2759"/>
<keyword evidence="4" id="KW-1185">Reference proteome</keyword>
<keyword evidence="2" id="KW-0732">Signal</keyword>
<accession>A0A9P6NF24</accession>
<dbReference type="Proteomes" id="UP000886653">
    <property type="component" value="Unassembled WGS sequence"/>
</dbReference>
<dbReference type="InterPro" id="IPR044053">
    <property type="entry name" value="AsaB-like"/>
</dbReference>
<comment type="caution">
    <text evidence="3">The sequence shown here is derived from an EMBL/GenBank/DDBJ whole genome shotgun (WGS) entry which is preliminary data.</text>
</comment>